<keyword evidence="1" id="KW-0812">Transmembrane</keyword>
<evidence type="ECO:0000313" key="4">
    <source>
        <dbReference type="Proteomes" id="UP000800082"/>
    </source>
</evidence>
<gene>
    <name evidence="3" type="ORF">M421DRAFT_88607</name>
</gene>
<organism evidence="3 4">
    <name type="scientific">Didymella exigua CBS 183.55</name>
    <dbReference type="NCBI Taxonomy" id="1150837"/>
    <lineage>
        <taxon>Eukaryota</taxon>
        <taxon>Fungi</taxon>
        <taxon>Dikarya</taxon>
        <taxon>Ascomycota</taxon>
        <taxon>Pezizomycotina</taxon>
        <taxon>Dothideomycetes</taxon>
        <taxon>Pleosporomycetidae</taxon>
        <taxon>Pleosporales</taxon>
        <taxon>Pleosporineae</taxon>
        <taxon>Didymellaceae</taxon>
        <taxon>Didymella</taxon>
    </lineage>
</organism>
<dbReference type="AlphaFoldDB" id="A0A6A5RYC5"/>
<accession>A0A6A5RYC5</accession>
<evidence type="ECO:0000313" key="3">
    <source>
        <dbReference type="EMBL" id="KAF1933381.1"/>
    </source>
</evidence>
<dbReference type="OrthoDB" id="3676331at2759"/>
<dbReference type="EMBL" id="ML978957">
    <property type="protein sequence ID" value="KAF1933381.1"/>
    <property type="molecule type" value="Genomic_DNA"/>
</dbReference>
<feature type="chain" id="PRO_5025475224" evidence="2">
    <location>
        <begin position="19"/>
        <end position="299"/>
    </location>
</feature>
<dbReference type="Proteomes" id="UP000800082">
    <property type="component" value="Unassembled WGS sequence"/>
</dbReference>
<dbReference type="RefSeq" id="XP_033453629.1">
    <property type="nucleotide sequence ID" value="XM_033597675.1"/>
</dbReference>
<keyword evidence="1" id="KW-0472">Membrane</keyword>
<feature type="signal peptide" evidence="2">
    <location>
        <begin position="1"/>
        <end position="18"/>
    </location>
</feature>
<dbReference type="GeneID" id="54355342"/>
<feature type="transmembrane region" description="Helical" evidence="1">
    <location>
        <begin position="186"/>
        <end position="213"/>
    </location>
</feature>
<name>A0A6A5RYC5_9PLEO</name>
<reference evidence="3" key="1">
    <citation type="journal article" date="2020" name="Stud. Mycol.">
        <title>101 Dothideomycetes genomes: a test case for predicting lifestyles and emergence of pathogens.</title>
        <authorList>
            <person name="Haridas S."/>
            <person name="Albert R."/>
            <person name="Binder M."/>
            <person name="Bloem J."/>
            <person name="Labutti K."/>
            <person name="Salamov A."/>
            <person name="Andreopoulos B."/>
            <person name="Baker S."/>
            <person name="Barry K."/>
            <person name="Bills G."/>
            <person name="Bluhm B."/>
            <person name="Cannon C."/>
            <person name="Castanera R."/>
            <person name="Culley D."/>
            <person name="Daum C."/>
            <person name="Ezra D."/>
            <person name="Gonzalez J."/>
            <person name="Henrissat B."/>
            <person name="Kuo A."/>
            <person name="Liang C."/>
            <person name="Lipzen A."/>
            <person name="Lutzoni F."/>
            <person name="Magnuson J."/>
            <person name="Mondo S."/>
            <person name="Nolan M."/>
            <person name="Ohm R."/>
            <person name="Pangilinan J."/>
            <person name="Park H.-J."/>
            <person name="Ramirez L."/>
            <person name="Alfaro M."/>
            <person name="Sun H."/>
            <person name="Tritt A."/>
            <person name="Yoshinaga Y."/>
            <person name="Zwiers L.-H."/>
            <person name="Turgeon B."/>
            <person name="Goodwin S."/>
            <person name="Spatafora J."/>
            <person name="Crous P."/>
            <person name="Grigoriev I."/>
        </authorList>
    </citation>
    <scope>NUCLEOTIDE SEQUENCE</scope>
    <source>
        <strain evidence="3">CBS 183.55</strain>
    </source>
</reference>
<sequence>MHSCITAFLFILATLSSALEVSSSPRPSNSLLALQSSTSPASICIERFTTYFYASYNYVFFNDPAEPEYNFTIVTSHVKFYPATLAKWLEEREFDVLTKSRATADWLCGWHIEKPVVVDGRRHGTVGWKRNPAFLNTSSLHAGDASSLKAAPRQVIPPYTSIRPRHLTLERVEAILRDNTPYADIYYFRCMMLGMACGMIAGTLVWYALMGFAEMRRRDKKLKAARKSDDIELDQIKVHDLSGAGMERMDANRDDGLELRIEIVKPTSDPPSGSSVADPPPVYTLDGAGRLPVRARDMV</sequence>
<proteinExistence type="predicted"/>
<evidence type="ECO:0000256" key="2">
    <source>
        <dbReference type="SAM" id="SignalP"/>
    </source>
</evidence>
<keyword evidence="1" id="KW-1133">Transmembrane helix</keyword>
<keyword evidence="2" id="KW-0732">Signal</keyword>
<evidence type="ECO:0000256" key="1">
    <source>
        <dbReference type="SAM" id="Phobius"/>
    </source>
</evidence>
<keyword evidence="4" id="KW-1185">Reference proteome</keyword>
<protein>
    <submittedName>
        <fullName evidence="3">Uncharacterized protein</fullName>
    </submittedName>
</protein>